<evidence type="ECO:0000256" key="1">
    <source>
        <dbReference type="ARBA" id="ARBA00005882"/>
    </source>
</evidence>
<dbReference type="PANTHER" id="PTHR12219:SF8">
    <property type="entry name" value="NADH DEHYDROGENASE [UBIQUINONE] IRON-SULFUR PROTEIN 4, MITOCHONDRIAL"/>
    <property type="match status" value="1"/>
</dbReference>
<dbReference type="InterPro" id="IPR006885">
    <property type="entry name" value="NADH_UbQ_FeS_4_mit-like"/>
</dbReference>
<comment type="subcellular location">
    <subcellularLocation>
        <location evidence="9">Mitochondrion inner membrane</location>
        <topology evidence="9">Peripheral membrane protein</topology>
        <orientation evidence="9">Matrix side</orientation>
    </subcellularLocation>
</comment>
<dbReference type="Gene3D" id="3.30.160.190">
    <property type="entry name" value="atu1810 like domain"/>
    <property type="match status" value="1"/>
</dbReference>
<evidence type="ECO:0000256" key="2">
    <source>
        <dbReference type="ARBA" id="ARBA00022448"/>
    </source>
</evidence>
<dbReference type="FunFam" id="3.30.160.190:FF:000001">
    <property type="entry name" value="NADH-ubiquinone oxidoreductase 21 kDa subunit mitochondrial"/>
    <property type="match status" value="1"/>
</dbReference>
<dbReference type="GO" id="GO:0022900">
    <property type="term" value="P:electron transport chain"/>
    <property type="evidence" value="ECO:0007669"/>
    <property type="project" value="InterPro"/>
</dbReference>
<proteinExistence type="inferred from homology"/>
<evidence type="ECO:0000313" key="11">
    <source>
        <dbReference type="Proteomes" id="UP000326924"/>
    </source>
</evidence>
<comment type="similarity">
    <text evidence="1 9">Belongs to the complex I NDUFS4 subunit family.</text>
</comment>
<dbReference type="Pfam" id="PF04800">
    <property type="entry name" value="NDUS4"/>
    <property type="match status" value="1"/>
</dbReference>
<evidence type="ECO:0000256" key="7">
    <source>
        <dbReference type="ARBA" id="ARBA00023128"/>
    </source>
</evidence>
<evidence type="ECO:0000256" key="4">
    <source>
        <dbReference type="ARBA" id="ARBA00022792"/>
    </source>
</evidence>
<evidence type="ECO:0000256" key="3">
    <source>
        <dbReference type="ARBA" id="ARBA00022660"/>
    </source>
</evidence>
<evidence type="ECO:0000256" key="5">
    <source>
        <dbReference type="ARBA" id="ARBA00022946"/>
    </source>
</evidence>
<accession>A0A5J5EZX9</accession>
<sequence length="208" mass="23409">MSLFRTSSRLVFARLPIAATASRAPIVAIRHKSTDAVNTKDAVVARTKEPHAVAVATHEGVPEIPVDTATSAYSPIPKYPEIHADDVLNAAFISGAPLDLQSRTVRIYKPAKPATQSGDWNTRRWRMDWDVLLRGHRWENPLMGWQSSGDSMQGTSLSFKSKEDAIFFAEKQGYQWFVQEPNTREFRVKSYAENFLHSPGKLKIIRTK</sequence>
<evidence type="ECO:0000313" key="10">
    <source>
        <dbReference type="EMBL" id="KAA8908858.1"/>
    </source>
</evidence>
<protein>
    <recommendedName>
        <fullName evidence="9">NADH dehydrogenase [ubiquinone] iron-sulfur protein 4, mitochondrial</fullName>
    </recommendedName>
</protein>
<gene>
    <name evidence="10" type="ORF">FN846DRAFT_649265</name>
</gene>
<keyword evidence="4 9" id="KW-0999">Mitochondrion inner membrane</keyword>
<dbReference type="GO" id="GO:0005743">
    <property type="term" value="C:mitochondrial inner membrane"/>
    <property type="evidence" value="ECO:0007669"/>
    <property type="project" value="UniProtKB-SubCell"/>
</dbReference>
<keyword evidence="3 9" id="KW-0679">Respiratory chain</keyword>
<dbReference type="InParanoid" id="A0A5J5EZX9"/>
<keyword evidence="11" id="KW-1185">Reference proteome</keyword>
<keyword evidence="8 9" id="KW-0472">Membrane</keyword>
<dbReference type="AlphaFoldDB" id="A0A5J5EZX9"/>
<comment type="caution">
    <text evidence="10">The sequence shown here is derived from an EMBL/GenBank/DDBJ whole genome shotgun (WGS) entry which is preliminary data.</text>
</comment>
<dbReference type="InterPro" id="IPR038532">
    <property type="entry name" value="NDUFS4-like_sf"/>
</dbReference>
<organism evidence="10 11">
    <name type="scientific">Sphaerosporella brunnea</name>
    <dbReference type="NCBI Taxonomy" id="1250544"/>
    <lineage>
        <taxon>Eukaryota</taxon>
        <taxon>Fungi</taxon>
        <taxon>Dikarya</taxon>
        <taxon>Ascomycota</taxon>
        <taxon>Pezizomycotina</taxon>
        <taxon>Pezizomycetes</taxon>
        <taxon>Pezizales</taxon>
        <taxon>Pyronemataceae</taxon>
        <taxon>Sphaerosporella</taxon>
    </lineage>
</organism>
<evidence type="ECO:0000256" key="6">
    <source>
        <dbReference type="ARBA" id="ARBA00022982"/>
    </source>
</evidence>
<reference evidence="10 11" key="1">
    <citation type="submission" date="2019-09" db="EMBL/GenBank/DDBJ databases">
        <title>Draft genome of the ectomycorrhizal ascomycete Sphaerosporella brunnea.</title>
        <authorList>
            <consortium name="DOE Joint Genome Institute"/>
            <person name="Benucci G.M."/>
            <person name="Marozzi G."/>
            <person name="Antonielli L."/>
            <person name="Sanchez S."/>
            <person name="Marco P."/>
            <person name="Wang X."/>
            <person name="Falini L.B."/>
            <person name="Barry K."/>
            <person name="Haridas S."/>
            <person name="Lipzen A."/>
            <person name="Labutti K."/>
            <person name="Grigoriev I.V."/>
            <person name="Murat C."/>
            <person name="Martin F."/>
            <person name="Albertini E."/>
            <person name="Donnini D."/>
            <person name="Bonito G."/>
        </authorList>
    </citation>
    <scope>NUCLEOTIDE SEQUENCE [LARGE SCALE GENOMIC DNA]</scope>
    <source>
        <strain evidence="10 11">Sb_GMNB300</strain>
    </source>
</reference>
<keyword evidence="7 9" id="KW-0496">Mitochondrion</keyword>
<keyword evidence="2 9" id="KW-0813">Transport</keyword>
<keyword evidence="6 9" id="KW-0249">Electron transport</keyword>
<comment type="function">
    <text evidence="9">Accessory subunit of the mitochondrial membrane respiratory chain NADH dehydrogenase (Complex I), that is believed not to be involved in catalysis. Complex I functions in the transfer of electrons from NADH to the respiratory chain. The immediate electron acceptor for the enzyme is believed to be ubiquinone.</text>
</comment>
<dbReference type="Proteomes" id="UP000326924">
    <property type="component" value="Unassembled WGS sequence"/>
</dbReference>
<name>A0A5J5EZX9_9PEZI</name>
<dbReference type="EMBL" id="VXIS01000064">
    <property type="protein sequence ID" value="KAA8908858.1"/>
    <property type="molecule type" value="Genomic_DNA"/>
</dbReference>
<keyword evidence="5 9" id="KW-0809">Transit peptide</keyword>
<evidence type="ECO:0000256" key="9">
    <source>
        <dbReference type="RuleBase" id="RU367010"/>
    </source>
</evidence>
<evidence type="ECO:0000256" key="8">
    <source>
        <dbReference type="ARBA" id="ARBA00023136"/>
    </source>
</evidence>
<dbReference type="PANTHER" id="PTHR12219">
    <property type="entry name" value="NADH-UBIQUINONE OXIDOREDUCTASE"/>
    <property type="match status" value="1"/>
</dbReference>
<dbReference type="OrthoDB" id="3089at2759"/>